<dbReference type="AlphaFoldDB" id="A0A0P6WNZ0"/>
<dbReference type="PANTHER" id="PTHR12110:SF53">
    <property type="entry name" value="BLR5974 PROTEIN"/>
    <property type="match status" value="1"/>
</dbReference>
<dbReference type="PANTHER" id="PTHR12110">
    <property type="entry name" value="HYDROXYPYRUVATE ISOMERASE"/>
    <property type="match status" value="1"/>
</dbReference>
<protein>
    <submittedName>
        <fullName evidence="2">AP endonuclease</fullName>
    </submittedName>
</protein>
<comment type="caution">
    <text evidence="2">The sequence shown here is derived from an EMBL/GenBank/DDBJ whole genome shotgun (WGS) entry which is preliminary data.</text>
</comment>
<dbReference type="SUPFAM" id="SSF51658">
    <property type="entry name" value="Xylose isomerase-like"/>
    <property type="match status" value="1"/>
</dbReference>
<evidence type="ECO:0000313" key="3">
    <source>
        <dbReference type="Proteomes" id="UP000050398"/>
    </source>
</evidence>
<dbReference type="PATRIC" id="fig|218284.4.peg.4074"/>
<sequence length="280" mass="31483">MNISVSMYSLASTIKKKNWSFLDFIEYAKRISLDGVELLDFYWSSGEDKREEIDQVLKAVKKNGLVVSAYDVTNNFVKETEEERAEEVAKILGGIEVAKALETKIVRVFCGDLHGNLTYEDGQKWIVEGLKKCAKRAEEEKVFLAIENHGLLAGKSEQVKDIIEKVNSPYVGSTFDTGNFLLVHEEPQEAFDRLKGDIVHVHFKDFREKNSGEGLKGFRSTKGVELIGTVPGDGKVDLSYIVQGLKAENYQGWLSIEYEGFDDAESANEEAVNRLKTLLK</sequence>
<dbReference type="InterPro" id="IPR013022">
    <property type="entry name" value="Xyl_isomerase-like_TIM-brl"/>
</dbReference>
<dbReference type="EMBL" id="LIXZ01000008">
    <property type="protein sequence ID" value="KPL59220.1"/>
    <property type="molecule type" value="Genomic_DNA"/>
</dbReference>
<dbReference type="InterPro" id="IPR036237">
    <property type="entry name" value="Xyl_isomerase-like_sf"/>
</dbReference>
<dbReference type="Gene3D" id="3.20.20.150">
    <property type="entry name" value="Divalent-metal-dependent TIM barrel enzymes"/>
    <property type="match status" value="1"/>
</dbReference>
<dbReference type="InterPro" id="IPR050312">
    <property type="entry name" value="IolE/XylAMocC-like"/>
</dbReference>
<reference evidence="2 3" key="1">
    <citation type="submission" date="2015-08" db="EMBL/GenBank/DDBJ databases">
        <title>Draft Genome Sequence of Bacillus vietnamensis UCD-SED5.</title>
        <authorList>
            <person name="Lee R.D."/>
            <person name="Jospin G."/>
            <person name="Lang J.M."/>
            <person name="Coil D.A."/>
            <person name="Eisen J.A."/>
        </authorList>
    </citation>
    <scope>NUCLEOTIDE SEQUENCE [LARGE SCALE GENOMIC DNA]</scope>
    <source>
        <strain evidence="2 3">UCD-SED5</strain>
    </source>
</reference>
<dbReference type="Proteomes" id="UP000050398">
    <property type="component" value="Unassembled WGS sequence"/>
</dbReference>
<feature type="domain" description="Xylose isomerase-like TIM barrel" evidence="1">
    <location>
        <begin position="26"/>
        <end position="277"/>
    </location>
</feature>
<proteinExistence type="predicted"/>
<name>A0A0P6WNZ0_9BACI</name>
<evidence type="ECO:0000259" key="1">
    <source>
        <dbReference type="Pfam" id="PF01261"/>
    </source>
</evidence>
<gene>
    <name evidence="2" type="ORF">AM506_11860</name>
</gene>
<accession>A0A0P6WNZ0</accession>
<dbReference type="OrthoDB" id="256906at2"/>
<keyword evidence="2" id="KW-0540">Nuclease</keyword>
<dbReference type="RefSeq" id="WP_060672711.1">
    <property type="nucleotide sequence ID" value="NZ_LIXZ01000008.1"/>
</dbReference>
<evidence type="ECO:0000313" key="2">
    <source>
        <dbReference type="EMBL" id="KPL59220.1"/>
    </source>
</evidence>
<organism evidence="2 3">
    <name type="scientific">Rossellomorea vietnamensis</name>
    <dbReference type="NCBI Taxonomy" id="218284"/>
    <lineage>
        <taxon>Bacteria</taxon>
        <taxon>Bacillati</taxon>
        <taxon>Bacillota</taxon>
        <taxon>Bacilli</taxon>
        <taxon>Bacillales</taxon>
        <taxon>Bacillaceae</taxon>
        <taxon>Rossellomorea</taxon>
    </lineage>
</organism>
<keyword evidence="2" id="KW-0255">Endonuclease</keyword>
<keyword evidence="2" id="KW-0378">Hydrolase</keyword>
<dbReference type="Pfam" id="PF01261">
    <property type="entry name" value="AP_endonuc_2"/>
    <property type="match status" value="1"/>
</dbReference>
<dbReference type="GO" id="GO:0004519">
    <property type="term" value="F:endonuclease activity"/>
    <property type="evidence" value="ECO:0007669"/>
    <property type="project" value="UniProtKB-KW"/>
</dbReference>